<dbReference type="GO" id="GO:0005886">
    <property type="term" value="C:plasma membrane"/>
    <property type="evidence" value="ECO:0007669"/>
    <property type="project" value="UniProtKB-SubCell"/>
</dbReference>
<dbReference type="OrthoDB" id="9795612at2"/>
<keyword evidence="4" id="KW-1003">Cell membrane</keyword>
<dbReference type="Proteomes" id="UP000315003">
    <property type="component" value="Chromosome"/>
</dbReference>
<dbReference type="NCBIfam" id="TIGR02532">
    <property type="entry name" value="IV_pilin_GFxxxE"/>
    <property type="match status" value="1"/>
</dbReference>
<dbReference type="Pfam" id="PF07963">
    <property type="entry name" value="N_methyl"/>
    <property type="match status" value="1"/>
</dbReference>
<dbReference type="PRINTS" id="PR00813">
    <property type="entry name" value="BCTERIALGSPG"/>
</dbReference>
<dbReference type="PANTHER" id="PTHR30093:SF44">
    <property type="entry name" value="TYPE II SECRETION SYSTEM CORE PROTEIN G"/>
    <property type="match status" value="1"/>
</dbReference>
<dbReference type="EMBL" id="CP036272">
    <property type="protein sequence ID" value="QDT57998.1"/>
    <property type="molecule type" value="Genomic_DNA"/>
</dbReference>
<feature type="domain" description="Type II secretion system protein GspG C-terminal" evidence="12">
    <location>
        <begin position="39"/>
        <end position="131"/>
    </location>
</feature>
<dbReference type="Gene3D" id="3.30.700.10">
    <property type="entry name" value="Glycoprotein, Type 4 Pilin"/>
    <property type="match status" value="1"/>
</dbReference>
<evidence type="ECO:0000256" key="2">
    <source>
        <dbReference type="ARBA" id="ARBA00009984"/>
    </source>
</evidence>
<comment type="subcellular location">
    <subcellularLocation>
        <location evidence="1">Cell inner membrane</location>
        <topology evidence="1">Single-pass membrane protein</topology>
    </subcellularLocation>
</comment>
<evidence type="ECO:0000256" key="7">
    <source>
        <dbReference type="ARBA" id="ARBA00022692"/>
    </source>
</evidence>
<dbReference type="NCBIfam" id="TIGR01710">
    <property type="entry name" value="typeII_sec_gspG"/>
    <property type="match status" value="1"/>
</dbReference>
<evidence type="ECO:0000256" key="1">
    <source>
        <dbReference type="ARBA" id="ARBA00004377"/>
    </source>
</evidence>
<dbReference type="SUPFAM" id="SSF54523">
    <property type="entry name" value="Pili subunits"/>
    <property type="match status" value="1"/>
</dbReference>
<evidence type="ECO:0000256" key="4">
    <source>
        <dbReference type="ARBA" id="ARBA00022475"/>
    </source>
</evidence>
<keyword evidence="9 11" id="KW-0472">Membrane</keyword>
<evidence type="ECO:0000313" key="14">
    <source>
        <dbReference type="Proteomes" id="UP000315003"/>
    </source>
</evidence>
<evidence type="ECO:0000256" key="5">
    <source>
        <dbReference type="ARBA" id="ARBA00022481"/>
    </source>
</evidence>
<dbReference type="GO" id="GO:0015627">
    <property type="term" value="C:type II protein secretion system complex"/>
    <property type="evidence" value="ECO:0007669"/>
    <property type="project" value="InterPro"/>
</dbReference>
<evidence type="ECO:0000313" key="13">
    <source>
        <dbReference type="EMBL" id="QDT57998.1"/>
    </source>
</evidence>
<organism evidence="13 14">
    <name type="scientific">Stieleria bergensis</name>
    <dbReference type="NCBI Taxonomy" id="2528025"/>
    <lineage>
        <taxon>Bacteria</taxon>
        <taxon>Pseudomonadati</taxon>
        <taxon>Planctomycetota</taxon>
        <taxon>Planctomycetia</taxon>
        <taxon>Pirellulales</taxon>
        <taxon>Pirellulaceae</taxon>
        <taxon>Stieleria</taxon>
    </lineage>
</organism>
<evidence type="ECO:0000256" key="3">
    <source>
        <dbReference type="ARBA" id="ARBA00020042"/>
    </source>
</evidence>
<comment type="similarity">
    <text evidence="2">Belongs to the GSP G family.</text>
</comment>
<name>A0A517SPE9_9BACT</name>
<protein>
    <recommendedName>
        <fullName evidence="3">Type II secretion system core protein G</fullName>
    </recommendedName>
</protein>
<dbReference type="AlphaFoldDB" id="A0A517SPE9"/>
<dbReference type="RefSeq" id="WP_145268842.1">
    <property type="nucleotide sequence ID" value="NZ_CP036272.1"/>
</dbReference>
<dbReference type="PANTHER" id="PTHR30093">
    <property type="entry name" value="GENERAL SECRETION PATHWAY PROTEIN G"/>
    <property type="match status" value="1"/>
</dbReference>
<evidence type="ECO:0000259" key="12">
    <source>
        <dbReference type="Pfam" id="PF08334"/>
    </source>
</evidence>
<gene>
    <name evidence="13" type="primary">xcpT_2</name>
    <name evidence="13" type="ORF">SV7mr_04870</name>
</gene>
<dbReference type="InterPro" id="IPR013545">
    <property type="entry name" value="T2SS_protein-GspG_C"/>
</dbReference>
<keyword evidence="8 11" id="KW-1133">Transmembrane helix</keyword>
<accession>A0A517SPE9</accession>
<dbReference type="InterPro" id="IPR012902">
    <property type="entry name" value="N_methyl_site"/>
</dbReference>
<keyword evidence="5" id="KW-0488">Methylation</keyword>
<evidence type="ECO:0000256" key="8">
    <source>
        <dbReference type="ARBA" id="ARBA00022989"/>
    </source>
</evidence>
<feature type="transmembrane region" description="Helical" evidence="11">
    <location>
        <begin position="12"/>
        <end position="33"/>
    </location>
</feature>
<evidence type="ECO:0000256" key="9">
    <source>
        <dbReference type="ARBA" id="ARBA00023136"/>
    </source>
</evidence>
<reference evidence="13 14" key="1">
    <citation type="submission" date="2019-02" db="EMBL/GenBank/DDBJ databases">
        <title>Deep-cultivation of Planctomycetes and their phenomic and genomic characterization uncovers novel biology.</title>
        <authorList>
            <person name="Wiegand S."/>
            <person name="Jogler M."/>
            <person name="Boedeker C."/>
            <person name="Pinto D."/>
            <person name="Vollmers J."/>
            <person name="Rivas-Marin E."/>
            <person name="Kohn T."/>
            <person name="Peeters S.H."/>
            <person name="Heuer A."/>
            <person name="Rast P."/>
            <person name="Oberbeckmann S."/>
            <person name="Bunk B."/>
            <person name="Jeske O."/>
            <person name="Meyerdierks A."/>
            <person name="Storesund J.E."/>
            <person name="Kallscheuer N."/>
            <person name="Luecker S."/>
            <person name="Lage O.M."/>
            <person name="Pohl T."/>
            <person name="Merkel B.J."/>
            <person name="Hornburger P."/>
            <person name="Mueller R.-W."/>
            <person name="Bruemmer F."/>
            <person name="Labrenz M."/>
            <person name="Spormann A.M."/>
            <person name="Op den Camp H."/>
            <person name="Overmann J."/>
            <person name="Amann R."/>
            <person name="Jetten M.S.M."/>
            <person name="Mascher T."/>
            <person name="Medema M.H."/>
            <person name="Devos D.P."/>
            <person name="Kaster A.-K."/>
            <person name="Ovreas L."/>
            <person name="Rohde M."/>
            <person name="Galperin M.Y."/>
            <person name="Jogler C."/>
        </authorList>
    </citation>
    <scope>NUCLEOTIDE SEQUENCE [LARGE SCALE GENOMIC DNA]</scope>
    <source>
        <strain evidence="13 14">SV_7m_r</strain>
    </source>
</reference>
<evidence type="ECO:0000256" key="6">
    <source>
        <dbReference type="ARBA" id="ARBA00022519"/>
    </source>
</evidence>
<keyword evidence="14" id="KW-1185">Reference proteome</keyword>
<dbReference type="Pfam" id="PF08334">
    <property type="entry name" value="T2SSG"/>
    <property type="match status" value="1"/>
</dbReference>
<evidence type="ECO:0000256" key="10">
    <source>
        <dbReference type="SAM" id="MobiDB-lite"/>
    </source>
</evidence>
<evidence type="ECO:0000256" key="11">
    <source>
        <dbReference type="SAM" id="Phobius"/>
    </source>
</evidence>
<dbReference type="GO" id="GO:0015628">
    <property type="term" value="P:protein secretion by the type II secretion system"/>
    <property type="evidence" value="ECO:0007669"/>
    <property type="project" value="InterPro"/>
</dbReference>
<keyword evidence="7 11" id="KW-0812">Transmembrane</keyword>
<sequence>MYSKRSSRRAAFSLVELIVVMVILGMLAGLVAIKTRGYLVNARINAVKTEFATIAEALETFRIEENRYPTDDEGLEILTQPTETWPEGFLSKVPVDPWGNPYLYFVSDQSFEVVSLGADGREGGQGEEADWSSEILNES</sequence>
<feature type="region of interest" description="Disordered" evidence="10">
    <location>
        <begin position="118"/>
        <end position="139"/>
    </location>
</feature>
<dbReference type="InterPro" id="IPR010054">
    <property type="entry name" value="Type2_sec_GspG"/>
</dbReference>
<keyword evidence="6" id="KW-0997">Cell inner membrane</keyword>
<dbReference type="InterPro" id="IPR000983">
    <property type="entry name" value="Bac_GSPG_pilin"/>
</dbReference>
<proteinExistence type="inferred from homology"/>
<dbReference type="InterPro" id="IPR045584">
    <property type="entry name" value="Pilin-like"/>
</dbReference>